<comment type="caution">
    <text evidence="1">The sequence shown here is derived from an EMBL/GenBank/DDBJ whole genome shotgun (WGS) entry which is preliminary data.</text>
</comment>
<dbReference type="Proteomes" id="UP001065298">
    <property type="component" value="Chromosome 6"/>
</dbReference>
<dbReference type="EMBL" id="CM046508">
    <property type="protein sequence ID" value="KAI8666396.1"/>
    <property type="molecule type" value="Genomic_DNA"/>
</dbReference>
<organism evidence="1 2">
    <name type="scientific">Fusarium keratoplasticum</name>
    <dbReference type="NCBI Taxonomy" id="1328300"/>
    <lineage>
        <taxon>Eukaryota</taxon>
        <taxon>Fungi</taxon>
        <taxon>Dikarya</taxon>
        <taxon>Ascomycota</taxon>
        <taxon>Pezizomycotina</taxon>
        <taxon>Sordariomycetes</taxon>
        <taxon>Hypocreomycetidae</taxon>
        <taxon>Hypocreales</taxon>
        <taxon>Nectriaceae</taxon>
        <taxon>Fusarium</taxon>
        <taxon>Fusarium solani species complex</taxon>
    </lineage>
</organism>
<evidence type="ECO:0000313" key="2">
    <source>
        <dbReference type="Proteomes" id="UP001065298"/>
    </source>
</evidence>
<gene>
    <name evidence="1" type="ORF">NCS57_00864200</name>
</gene>
<proteinExistence type="predicted"/>
<evidence type="ECO:0000313" key="1">
    <source>
        <dbReference type="EMBL" id="KAI8666396.1"/>
    </source>
</evidence>
<sequence length="897" mass="98341">MSSSDKQPSASDAGLKIWSCVICRRRKVRCDRRDPCSNCVKNNIECHFPVTGRIPRRNQNPGAYKSPAQKQSELLSRLRRLESVVTELAAQVEDGSQDPRAAIAPGPSGAASISSSETGPTPAGSEDPSVTESSLTTSSTSQQAGSEYDEEFGRLVVDKDGGLHVGNRFWSVFCGEVDNILQAVHDVAEYSGPSSDSIMPEPGLESGPSPLSHLGFVFGNADFAKALDGLNPMPSQMLFIWQAYVENVDPFIKVLHVPTVEKVVRELRGNFSSYGANMEALLFAISLAAITSMNEEAVSFNFNTPKSQLIQRYQFGTEQALARADFLVTKDIIVLQALVIYLSLLPHLGSKEKVWPMMGLVLRLAKSAGLHLDDTIHTRSQLEVETRRRLWWQICFVDSQSRRAEAPELSITSSSFDTSIPSNLDDIDLPNGAPSHLPVSHEKPTATTLCLIRCELWRLTQSLRDNITKSPGSHIELLNLTKTKIETKYLRHLQLDRPWDSFIKTMTTLFFSKVELLVRRQPSSQHSIKTSLEPVMNTLKSVHALKSNPSWANLPIDSCGNRLYTGVQAIMTFRALYTQLFPPTPPLTEDNVPSQRGKVFIVTGGNSGVGFELCKILYTTGATIYMTSRSEERAMNAIKQITSSEPAPANPGVLNFLHLDLNDLHSVRVSAAKFASQEAKLDVLWNNAGTGGYRVSPGAKTAQGLEAMVGMHCVATLLFTTLLLPQLRDAASGAARVVWTSSIVADQGSLPNGINFDTLSTGTPDRVLNYAVSKVGSWMLSRELARRHGSEGIISVAQNPGNVKGGSYEGTPAATMFLLNRFLLHPSKFGAYTELYAGLSPDITPGDNGAYIIPWGRIRPDAECPRRDIVHAMLTEEDGGLGYCSKLWDWCEEQWQA</sequence>
<protein>
    <submittedName>
        <fullName evidence="1">Fungal-trans domain-containing protein</fullName>
    </submittedName>
</protein>
<keyword evidence="2" id="KW-1185">Reference proteome</keyword>
<reference evidence="1" key="1">
    <citation type="submission" date="2022-06" db="EMBL/GenBank/DDBJ databases">
        <title>Fusarium solani species complex genomes reveal bases of compartmentalisation and animal pathogenesis.</title>
        <authorList>
            <person name="Tsai I.J."/>
        </authorList>
    </citation>
    <scope>NUCLEOTIDE SEQUENCE</scope>
    <source>
        <strain evidence="1">Fu6.1</strain>
    </source>
</reference>
<accession>A0ACC0QSV1</accession>
<name>A0ACC0QSV1_9HYPO</name>